<dbReference type="Gene3D" id="2.30.130.40">
    <property type="entry name" value="LON domain-like"/>
    <property type="match status" value="1"/>
</dbReference>
<accession>A0A9P0CI31</accession>
<dbReference type="AlphaFoldDB" id="A0A9P0CI31"/>
<feature type="domain" description="RING-type" evidence="7">
    <location>
        <begin position="76"/>
        <end position="115"/>
    </location>
</feature>
<dbReference type="CDD" id="cd16514">
    <property type="entry name" value="RING-HC_LONFs_rpt2"/>
    <property type="match status" value="1"/>
</dbReference>
<dbReference type="SMART" id="SM00464">
    <property type="entry name" value="LON"/>
    <property type="match status" value="1"/>
</dbReference>
<dbReference type="PROSITE" id="PS51787">
    <property type="entry name" value="LON_N"/>
    <property type="match status" value="1"/>
</dbReference>
<keyword evidence="5" id="KW-0175">Coiled coil</keyword>
<evidence type="ECO:0000256" key="2">
    <source>
        <dbReference type="ARBA" id="ARBA00022771"/>
    </source>
</evidence>
<sequence>MQQSEFARERFLKKYPDLLTSLSSYGRSKLKSEGRILRRDTERIKKIRKFRRNFKLRQFGHAFFQAMDQKPLLFICPLCRNILSTPVTVECGHTFCNDCLFSVENNMFYQKCVVCCTDLNPQKHCVNVLVQQLLEKWRERNKSTDIDMSVPKTEDILGVEPRYHLRSGYAGLHIKNDNEDRITDYFQETTEKLSRYKNEKRKQKTTNICNNSFKNFWLDGNLDNYKHFQETLENVFREVDDIKEDALKISWNCITISDLECILCSRCLLDPVTTGCGHTFCRGCLTRVLDHGLSCPLCMASLSIADYSRGSTDILQDAIRFLVPQDYNERMSISIKESLILEKSSDIPVFICTNAFPGVACPLYVYEPRYRLLARRCLQSPNKRFAMAGKDSSGEKFVQYGTVLEVKDAVNLEDGRFILTTAGVRRFKVISRSEQDGYDTAKINYIKDNDVPTEKMQELVQIHERVYNKASKWIRSLKPRVLAEVERLIGKMPKVERDWINLPDGPSWAWWLMPILPLSSQLQIGFLSTTSLEKRLRAIDKMLEHMKIRMKALERNTVNCSQETDPLDTCGDPERPFDLPYNNN</sequence>
<dbReference type="InterPro" id="IPR046336">
    <property type="entry name" value="Lon_prtase_N_sf"/>
</dbReference>
<dbReference type="InterPro" id="IPR001841">
    <property type="entry name" value="Znf_RING"/>
</dbReference>
<feature type="coiled-coil region" evidence="5">
    <location>
        <begin position="186"/>
        <end position="245"/>
    </location>
</feature>
<gene>
    <name evidence="9" type="ORF">PSYICH_LOCUS2901</name>
</gene>
<evidence type="ECO:0000313" key="9">
    <source>
        <dbReference type="EMBL" id="CAH1101063.1"/>
    </source>
</evidence>
<dbReference type="InterPro" id="IPR003111">
    <property type="entry name" value="Lon_prtase_N"/>
</dbReference>
<dbReference type="Pfam" id="PF13923">
    <property type="entry name" value="zf-C3HC4_2"/>
    <property type="match status" value="1"/>
</dbReference>
<evidence type="ECO:0000256" key="5">
    <source>
        <dbReference type="SAM" id="Coils"/>
    </source>
</evidence>
<dbReference type="InterPro" id="IPR018957">
    <property type="entry name" value="Znf_C3HC4_RING-type"/>
</dbReference>
<feature type="region of interest" description="Disordered" evidence="6">
    <location>
        <begin position="560"/>
        <end position="584"/>
    </location>
</feature>
<name>A0A9P0CI31_9CUCU</name>
<organism evidence="9 10">
    <name type="scientific">Psylliodes chrysocephalus</name>
    <dbReference type="NCBI Taxonomy" id="3402493"/>
    <lineage>
        <taxon>Eukaryota</taxon>
        <taxon>Metazoa</taxon>
        <taxon>Ecdysozoa</taxon>
        <taxon>Arthropoda</taxon>
        <taxon>Hexapoda</taxon>
        <taxon>Insecta</taxon>
        <taxon>Pterygota</taxon>
        <taxon>Neoptera</taxon>
        <taxon>Endopterygota</taxon>
        <taxon>Coleoptera</taxon>
        <taxon>Polyphaga</taxon>
        <taxon>Cucujiformia</taxon>
        <taxon>Chrysomeloidea</taxon>
        <taxon>Chrysomelidae</taxon>
        <taxon>Galerucinae</taxon>
        <taxon>Alticini</taxon>
        <taxon>Psylliodes</taxon>
    </lineage>
</organism>
<keyword evidence="2 4" id="KW-0863">Zinc-finger</keyword>
<evidence type="ECO:0000259" key="7">
    <source>
        <dbReference type="PROSITE" id="PS50089"/>
    </source>
</evidence>
<dbReference type="EMBL" id="OV651823">
    <property type="protein sequence ID" value="CAH1101063.1"/>
    <property type="molecule type" value="Genomic_DNA"/>
</dbReference>
<evidence type="ECO:0000256" key="1">
    <source>
        <dbReference type="ARBA" id="ARBA00022723"/>
    </source>
</evidence>
<dbReference type="InterPro" id="IPR017907">
    <property type="entry name" value="Znf_RING_CS"/>
</dbReference>
<dbReference type="Pfam" id="PF00097">
    <property type="entry name" value="zf-C3HC4"/>
    <property type="match status" value="1"/>
</dbReference>
<dbReference type="PROSITE" id="PS00518">
    <property type="entry name" value="ZF_RING_1"/>
    <property type="match status" value="2"/>
</dbReference>
<dbReference type="OrthoDB" id="264917at2759"/>
<dbReference type="SMART" id="SM00184">
    <property type="entry name" value="RING"/>
    <property type="match status" value="2"/>
</dbReference>
<dbReference type="SUPFAM" id="SSF88697">
    <property type="entry name" value="PUA domain-like"/>
    <property type="match status" value="1"/>
</dbReference>
<protein>
    <submittedName>
        <fullName evidence="9">Uncharacterized protein</fullName>
    </submittedName>
</protein>
<evidence type="ECO:0000256" key="4">
    <source>
        <dbReference type="PROSITE-ProRule" id="PRU00175"/>
    </source>
</evidence>
<keyword evidence="3" id="KW-0862">Zinc</keyword>
<keyword evidence="10" id="KW-1185">Reference proteome</keyword>
<feature type="domain" description="RING-type" evidence="7">
    <location>
        <begin position="261"/>
        <end position="298"/>
    </location>
</feature>
<keyword evidence="1" id="KW-0479">Metal-binding</keyword>
<evidence type="ECO:0000256" key="3">
    <source>
        <dbReference type="ARBA" id="ARBA00022833"/>
    </source>
</evidence>
<feature type="domain" description="Lon N-terminal" evidence="8">
    <location>
        <begin position="339"/>
        <end position="547"/>
    </location>
</feature>
<evidence type="ECO:0000256" key="6">
    <source>
        <dbReference type="SAM" id="MobiDB-lite"/>
    </source>
</evidence>
<dbReference type="PANTHER" id="PTHR23327">
    <property type="entry name" value="RING FINGER PROTEIN 127"/>
    <property type="match status" value="1"/>
</dbReference>
<dbReference type="GO" id="GO:0008270">
    <property type="term" value="F:zinc ion binding"/>
    <property type="evidence" value="ECO:0007669"/>
    <property type="project" value="UniProtKB-KW"/>
</dbReference>
<dbReference type="InterPro" id="IPR013083">
    <property type="entry name" value="Znf_RING/FYVE/PHD"/>
</dbReference>
<proteinExistence type="predicted"/>
<evidence type="ECO:0000259" key="8">
    <source>
        <dbReference type="PROSITE" id="PS51787"/>
    </source>
</evidence>
<dbReference type="Pfam" id="PF02190">
    <property type="entry name" value="LON_substr_bdg"/>
    <property type="match status" value="1"/>
</dbReference>
<dbReference type="GO" id="GO:0005634">
    <property type="term" value="C:nucleus"/>
    <property type="evidence" value="ECO:0007669"/>
    <property type="project" value="UniProtKB-ARBA"/>
</dbReference>
<evidence type="ECO:0000313" key="10">
    <source>
        <dbReference type="Proteomes" id="UP001153636"/>
    </source>
</evidence>
<dbReference type="PROSITE" id="PS50089">
    <property type="entry name" value="ZF_RING_2"/>
    <property type="match status" value="2"/>
</dbReference>
<reference evidence="9" key="1">
    <citation type="submission" date="2022-01" db="EMBL/GenBank/DDBJ databases">
        <authorList>
            <person name="King R."/>
        </authorList>
    </citation>
    <scope>NUCLEOTIDE SEQUENCE</scope>
</reference>
<dbReference type="Gene3D" id="3.30.40.10">
    <property type="entry name" value="Zinc/RING finger domain, C3HC4 (zinc finger)"/>
    <property type="match status" value="2"/>
</dbReference>
<dbReference type="InterPro" id="IPR015947">
    <property type="entry name" value="PUA-like_sf"/>
</dbReference>
<dbReference type="Proteomes" id="UP001153636">
    <property type="component" value="Chromosome 11"/>
</dbReference>
<dbReference type="SUPFAM" id="SSF57850">
    <property type="entry name" value="RING/U-box"/>
    <property type="match status" value="2"/>
</dbReference>
<dbReference type="PANTHER" id="PTHR23327:SF42">
    <property type="entry name" value="LON PEPTIDASE N-TERMINAL DOMAIN AND RING FINGER PROTEIN C14F5.10C"/>
    <property type="match status" value="1"/>
</dbReference>